<organism evidence="1 2">
    <name type="scientific">Serendipita indica (strain DSM 11827)</name>
    <name type="common">Root endophyte fungus</name>
    <name type="synonym">Piriformospora indica</name>
    <dbReference type="NCBI Taxonomy" id="1109443"/>
    <lineage>
        <taxon>Eukaryota</taxon>
        <taxon>Fungi</taxon>
        <taxon>Dikarya</taxon>
        <taxon>Basidiomycota</taxon>
        <taxon>Agaricomycotina</taxon>
        <taxon>Agaricomycetes</taxon>
        <taxon>Sebacinales</taxon>
        <taxon>Serendipitaceae</taxon>
        <taxon>Serendipita</taxon>
    </lineage>
</organism>
<keyword evidence="1" id="KW-0430">Lectin</keyword>
<dbReference type="Gene3D" id="2.60.270.20">
    <property type="entry name" value="Cytolysin/lectin"/>
    <property type="match status" value="2"/>
</dbReference>
<proteinExistence type="predicted"/>
<dbReference type="InParanoid" id="G4TTF2"/>
<sequence>MTYSGSCGSLRFESDTGERVIALFGVHEYKRWCDIVTLLPATDTACKLLPQWLFVVDDPEGNLATVSHENRMRTRIRAIKGALELPDETISSPLAKPIRMSYKIRVRIYQTKPDAFFRVVEQSVWTGGSWTKNGDEFILDMHTSGTSGALRLLADNGEHIIAVFGVHNYKRWCDIVTALGKDASGTKLLPEWYVEGTNRGKVKWSQLAEYNVDSTTPVRRNFAIKYTIPEGNDLVATLFVGW</sequence>
<gene>
    <name evidence="1" type="ORF">PIIN_08547</name>
</gene>
<evidence type="ECO:0000313" key="2">
    <source>
        <dbReference type="Proteomes" id="UP000007148"/>
    </source>
</evidence>
<dbReference type="Pfam" id="PF07367">
    <property type="entry name" value="FB_lectin"/>
    <property type="match status" value="2"/>
</dbReference>
<dbReference type="HOGENOM" id="CLU_1147560_0_0_1"/>
<comment type="caution">
    <text evidence="1">The sequence shown here is derived from an EMBL/GenBank/DDBJ whole genome shotgun (WGS) entry which is preliminary data.</text>
</comment>
<name>G4TTF2_SERID</name>
<dbReference type="SUPFAM" id="SSF63724">
    <property type="entry name" value="Cytolysin/lectin"/>
    <property type="match status" value="2"/>
</dbReference>
<dbReference type="GO" id="GO:0030246">
    <property type="term" value="F:carbohydrate binding"/>
    <property type="evidence" value="ECO:0007669"/>
    <property type="project" value="UniProtKB-KW"/>
</dbReference>
<dbReference type="EMBL" id="CAFZ01000332">
    <property type="protein sequence ID" value="CCA74595.1"/>
    <property type="molecule type" value="Genomic_DNA"/>
</dbReference>
<dbReference type="OrthoDB" id="4791458at2759"/>
<dbReference type="eggNOG" id="ENOG502S59V">
    <property type="taxonomic scope" value="Eukaryota"/>
</dbReference>
<dbReference type="InterPro" id="IPR015926">
    <property type="entry name" value="Cytolysin/lectin"/>
</dbReference>
<dbReference type="AlphaFoldDB" id="G4TTF2"/>
<dbReference type="InterPro" id="IPR009960">
    <property type="entry name" value="Fruit_body_lectin_fun"/>
</dbReference>
<dbReference type="STRING" id="1109443.G4TTF2"/>
<keyword evidence="2" id="KW-1185">Reference proteome</keyword>
<dbReference type="Proteomes" id="UP000007148">
    <property type="component" value="Unassembled WGS sequence"/>
</dbReference>
<accession>G4TTF2</accession>
<reference evidence="1 2" key="1">
    <citation type="journal article" date="2011" name="PLoS Pathog.">
        <title>Endophytic Life Strategies Decoded by Genome and Transcriptome Analyses of the Mutualistic Root Symbiont Piriformospora indica.</title>
        <authorList>
            <person name="Zuccaro A."/>
            <person name="Lahrmann U."/>
            <person name="Guldener U."/>
            <person name="Langen G."/>
            <person name="Pfiffi S."/>
            <person name="Biedenkopf D."/>
            <person name="Wong P."/>
            <person name="Samans B."/>
            <person name="Grimm C."/>
            <person name="Basiewicz M."/>
            <person name="Murat C."/>
            <person name="Martin F."/>
            <person name="Kogel K.H."/>
        </authorList>
    </citation>
    <scope>NUCLEOTIDE SEQUENCE [LARGE SCALE GENOMIC DNA]</scope>
    <source>
        <strain evidence="1 2">DSM 11827</strain>
    </source>
</reference>
<evidence type="ECO:0000313" key="1">
    <source>
        <dbReference type="EMBL" id="CCA74595.1"/>
    </source>
</evidence>
<protein>
    <submittedName>
        <fullName evidence="1">Related to Agaricus bisporus lectin-Agaricus bisporus</fullName>
    </submittedName>
</protein>